<gene>
    <name evidence="2" type="ORF">HNR07_006227</name>
</gene>
<feature type="transmembrane region" description="Helical" evidence="1">
    <location>
        <begin position="12"/>
        <end position="31"/>
    </location>
</feature>
<keyword evidence="3" id="KW-1185">Reference proteome</keyword>
<sequence>MSGARASGRGGRLYVFAGVPFVGVVSLLFVPRMDTLFGGDEQAPALVVAAMSGWLSRVVNLLVVEWWIQYRKSGRGAWRGVSTVRPARPAAM</sequence>
<keyword evidence="1" id="KW-1133">Transmembrane helix</keyword>
<organism evidence="2 3">
    <name type="scientific">Nocardiopsis metallicus</name>
    <dbReference type="NCBI Taxonomy" id="179819"/>
    <lineage>
        <taxon>Bacteria</taxon>
        <taxon>Bacillati</taxon>
        <taxon>Actinomycetota</taxon>
        <taxon>Actinomycetes</taxon>
        <taxon>Streptosporangiales</taxon>
        <taxon>Nocardiopsidaceae</taxon>
        <taxon>Nocardiopsis</taxon>
    </lineage>
</organism>
<dbReference type="EMBL" id="JACHDO010000001">
    <property type="protein sequence ID" value="MBB5495090.1"/>
    <property type="molecule type" value="Genomic_DNA"/>
</dbReference>
<accession>A0A840WDK7</accession>
<keyword evidence="1" id="KW-0812">Transmembrane</keyword>
<keyword evidence="1" id="KW-0472">Membrane</keyword>
<evidence type="ECO:0000256" key="1">
    <source>
        <dbReference type="SAM" id="Phobius"/>
    </source>
</evidence>
<name>A0A840WDK7_9ACTN</name>
<comment type="caution">
    <text evidence="2">The sequence shown here is derived from an EMBL/GenBank/DDBJ whole genome shotgun (WGS) entry which is preliminary data.</text>
</comment>
<dbReference type="Proteomes" id="UP000579647">
    <property type="component" value="Unassembled WGS sequence"/>
</dbReference>
<evidence type="ECO:0000313" key="3">
    <source>
        <dbReference type="Proteomes" id="UP000579647"/>
    </source>
</evidence>
<evidence type="ECO:0000313" key="2">
    <source>
        <dbReference type="EMBL" id="MBB5495090.1"/>
    </source>
</evidence>
<feature type="transmembrane region" description="Helical" evidence="1">
    <location>
        <begin position="43"/>
        <end position="68"/>
    </location>
</feature>
<reference evidence="2 3" key="1">
    <citation type="submission" date="2020-08" db="EMBL/GenBank/DDBJ databases">
        <title>Sequencing the genomes of 1000 actinobacteria strains.</title>
        <authorList>
            <person name="Klenk H.-P."/>
        </authorList>
    </citation>
    <scope>NUCLEOTIDE SEQUENCE [LARGE SCALE GENOMIC DNA]</scope>
    <source>
        <strain evidence="2 3">DSM 44598</strain>
    </source>
</reference>
<proteinExistence type="predicted"/>
<dbReference type="AlphaFoldDB" id="A0A840WDK7"/>
<dbReference type="RefSeq" id="WP_184369459.1">
    <property type="nucleotide sequence ID" value="NZ_BAAAKM010000047.1"/>
</dbReference>
<protein>
    <submittedName>
        <fullName evidence="2">O-antigen/teichoic acid export membrane protein</fullName>
    </submittedName>
</protein>